<keyword evidence="2" id="KW-1185">Reference proteome</keyword>
<gene>
    <name evidence="1" type="ORF">CPELLU_LOCUS9415</name>
</gene>
<comment type="caution">
    <text evidence="1">The sequence shown here is derived from an EMBL/GenBank/DDBJ whole genome shotgun (WGS) entry which is preliminary data.</text>
</comment>
<reference evidence="1" key="1">
    <citation type="submission" date="2021-06" db="EMBL/GenBank/DDBJ databases">
        <authorList>
            <person name="Kallberg Y."/>
            <person name="Tangrot J."/>
            <person name="Rosling A."/>
        </authorList>
    </citation>
    <scope>NUCLEOTIDE SEQUENCE</scope>
    <source>
        <strain evidence="1">FL966</strain>
    </source>
</reference>
<proteinExistence type="predicted"/>
<protein>
    <submittedName>
        <fullName evidence="1">3752_t:CDS:1</fullName>
    </submittedName>
</protein>
<sequence>SRSINYVYEVLSYSTSKALQDQLFIKAANICDFEVAMPTEPRP</sequence>
<evidence type="ECO:0000313" key="2">
    <source>
        <dbReference type="Proteomes" id="UP000789759"/>
    </source>
</evidence>
<dbReference type="AlphaFoldDB" id="A0A9N9H4J0"/>
<dbReference type="Proteomes" id="UP000789759">
    <property type="component" value="Unassembled WGS sequence"/>
</dbReference>
<accession>A0A9N9H4J0</accession>
<evidence type="ECO:0000313" key="1">
    <source>
        <dbReference type="EMBL" id="CAG8652663.1"/>
    </source>
</evidence>
<name>A0A9N9H4J0_9GLOM</name>
<feature type="non-terminal residue" evidence="1">
    <location>
        <position position="1"/>
    </location>
</feature>
<organism evidence="1 2">
    <name type="scientific">Cetraspora pellucida</name>
    <dbReference type="NCBI Taxonomy" id="1433469"/>
    <lineage>
        <taxon>Eukaryota</taxon>
        <taxon>Fungi</taxon>
        <taxon>Fungi incertae sedis</taxon>
        <taxon>Mucoromycota</taxon>
        <taxon>Glomeromycotina</taxon>
        <taxon>Glomeromycetes</taxon>
        <taxon>Diversisporales</taxon>
        <taxon>Gigasporaceae</taxon>
        <taxon>Cetraspora</taxon>
    </lineage>
</organism>
<dbReference type="EMBL" id="CAJVQA010007163">
    <property type="protein sequence ID" value="CAG8652663.1"/>
    <property type="molecule type" value="Genomic_DNA"/>
</dbReference>